<dbReference type="InterPro" id="IPR014710">
    <property type="entry name" value="RmlC-like_jellyroll"/>
</dbReference>
<proteinExistence type="predicted"/>
<dbReference type="InterPro" id="IPR010282">
    <property type="entry name" value="Uncharacterised_HutD/Ves"/>
</dbReference>
<gene>
    <name evidence="2" type="ORF">ACFPCS_14975</name>
</gene>
<dbReference type="Pfam" id="PF05962">
    <property type="entry name" value="HutD"/>
    <property type="match status" value="1"/>
</dbReference>
<organism evidence="2 3">
    <name type="scientific">Kocuria oceani</name>
    <dbReference type="NCBI Taxonomy" id="988827"/>
    <lineage>
        <taxon>Bacteria</taxon>
        <taxon>Bacillati</taxon>
        <taxon>Actinomycetota</taxon>
        <taxon>Actinomycetes</taxon>
        <taxon>Micrococcales</taxon>
        <taxon>Micrococcaceae</taxon>
        <taxon>Kocuria</taxon>
    </lineage>
</organism>
<dbReference type="SUPFAM" id="SSF51182">
    <property type="entry name" value="RmlC-like cupins"/>
    <property type="match status" value="1"/>
</dbReference>
<accession>A0ABV9TMS0</accession>
<dbReference type="RefSeq" id="WP_277550812.1">
    <property type="nucleotide sequence ID" value="NZ_JARAMH010000005.1"/>
</dbReference>
<sequence>MTDPLPHPVPLRAGDLPVTRAGGRTVRRIAAGPDGAWQLSLLDLERPGTLPAAAGAERVLTVVDGELLVLGTGGREQALERHRPFRGPADEPVDVALPTGPVRALEVLAPREAVRAHVVVLELSPKRPHPVFADQLAILLSGRAVLTAGGAAEQSTETAPGETTARTTEDVGVLDTVRGGEPDAPELTGRGFLAVVSLDPPAQD</sequence>
<dbReference type="InterPro" id="IPR011051">
    <property type="entry name" value="RmlC_Cupin_sf"/>
</dbReference>
<keyword evidence="3" id="KW-1185">Reference proteome</keyword>
<evidence type="ECO:0000313" key="2">
    <source>
        <dbReference type="EMBL" id="MFC4904871.1"/>
    </source>
</evidence>
<reference evidence="3" key="1">
    <citation type="journal article" date="2019" name="Int. J. Syst. Evol. Microbiol.">
        <title>The Global Catalogue of Microorganisms (GCM) 10K type strain sequencing project: providing services to taxonomists for standard genome sequencing and annotation.</title>
        <authorList>
            <consortium name="The Broad Institute Genomics Platform"/>
            <consortium name="The Broad Institute Genome Sequencing Center for Infectious Disease"/>
            <person name="Wu L."/>
            <person name="Ma J."/>
        </authorList>
    </citation>
    <scope>NUCLEOTIDE SEQUENCE [LARGE SCALE GENOMIC DNA]</scope>
    <source>
        <strain evidence="3">CGMCC 4.6946</strain>
    </source>
</reference>
<dbReference type="Gene3D" id="2.60.120.10">
    <property type="entry name" value="Jelly Rolls"/>
    <property type="match status" value="1"/>
</dbReference>
<feature type="region of interest" description="Disordered" evidence="1">
    <location>
        <begin position="150"/>
        <end position="170"/>
    </location>
</feature>
<comment type="caution">
    <text evidence="2">The sequence shown here is derived from an EMBL/GenBank/DDBJ whole genome shotgun (WGS) entry which is preliminary data.</text>
</comment>
<name>A0ABV9TMS0_9MICC</name>
<evidence type="ECO:0000313" key="3">
    <source>
        <dbReference type="Proteomes" id="UP001595797"/>
    </source>
</evidence>
<dbReference type="Proteomes" id="UP001595797">
    <property type="component" value="Unassembled WGS sequence"/>
</dbReference>
<dbReference type="EMBL" id="JBHSIW010000021">
    <property type="protein sequence ID" value="MFC4904871.1"/>
    <property type="molecule type" value="Genomic_DNA"/>
</dbReference>
<protein>
    <submittedName>
        <fullName evidence="2">HutD family protein</fullName>
    </submittedName>
</protein>
<evidence type="ECO:0000256" key="1">
    <source>
        <dbReference type="SAM" id="MobiDB-lite"/>
    </source>
</evidence>